<evidence type="ECO:0000256" key="7">
    <source>
        <dbReference type="PIRSR" id="PIRSR602401-1"/>
    </source>
</evidence>
<dbReference type="GO" id="GO:0004497">
    <property type="term" value="F:monooxygenase activity"/>
    <property type="evidence" value="ECO:0007669"/>
    <property type="project" value="UniProtKB-KW"/>
</dbReference>
<dbReference type="AlphaFoldDB" id="A0A7S8IBK1"/>
<keyword evidence="4" id="KW-0560">Oxidoreductase</keyword>
<comment type="similarity">
    <text evidence="1">Belongs to the cytochrome P450 family.</text>
</comment>
<dbReference type="EMBL" id="CP062983">
    <property type="protein sequence ID" value="QPC80535.1"/>
    <property type="molecule type" value="Genomic_DNA"/>
</dbReference>
<gene>
    <name evidence="8" type="ORF">G4Y79_12495</name>
</gene>
<evidence type="ECO:0000313" key="8">
    <source>
        <dbReference type="EMBL" id="QPC80535.1"/>
    </source>
</evidence>
<name>A0A7S8IBK1_9CHLR</name>
<keyword evidence="6" id="KW-0503">Monooxygenase</keyword>
<evidence type="ECO:0000256" key="4">
    <source>
        <dbReference type="ARBA" id="ARBA00023002"/>
    </source>
</evidence>
<dbReference type="Gene3D" id="1.10.630.10">
    <property type="entry name" value="Cytochrome P450"/>
    <property type="match status" value="1"/>
</dbReference>
<keyword evidence="9" id="KW-1185">Reference proteome</keyword>
<dbReference type="InterPro" id="IPR036396">
    <property type="entry name" value="Cyt_P450_sf"/>
</dbReference>
<keyword evidence="3 7" id="KW-0479">Metal-binding</keyword>
<dbReference type="PANTHER" id="PTHR24291">
    <property type="entry name" value="CYTOCHROME P450 FAMILY 4"/>
    <property type="match status" value="1"/>
</dbReference>
<dbReference type="Proteomes" id="UP000594468">
    <property type="component" value="Chromosome"/>
</dbReference>
<dbReference type="KEGG" id="pmet:G4Y79_12495"/>
<dbReference type="PRINTS" id="PR00463">
    <property type="entry name" value="EP450I"/>
</dbReference>
<dbReference type="PANTHER" id="PTHR24291:SF50">
    <property type="entry name" value="BIFUNCTIONAL ALBAFLAVENONE MONOOXYGENASE_TERPENE SYNTHASE"/>
    <property type="match status" value="1"/>
</dbReference>
<protein>
    <submittedName>
        <fullName evidence="8">Cytochrome P450</fullName>
    </submittedName>
</protein>
<dbReference type="GO" id="GO:0016705">
    <property type="term" value="F:oxidoreductase activity, acting on paired donors, with incorporation or reduction of molecular oxygen"/>
    <property type="evidence" value="ECO:0007669"/>
    <property type="project" value="InterPro"/>
</dbReference>
<sequence length="456" mass="52621">MVVDNALKPLPGPKNFFGLKNLRDLSQEGMRDFISHCWQEYGDIFEVQVGPKKLVMIIHPDHVRHITLTNAQNYEKLESYDPVRKYIIGDGIVTSTGDLWKRQRRLMSPFYTPRGVQEFADIFLRDTLAMTERWESLAANHSQVEMFDEMALITASIVLKAIFSTESDQDILEVKEWVETMIGFAGSGTSNPFRLPDWVPTETNINFRKARNNVHEYINKVLDARLAMDEAEYPNDLLSKLITAEDPETGERMSRDLLRDEALTNFFAGYETSARSMSHAWYALAQNPDVKAKLHEELDRELGDDIPTLETLKRLPYTLRVIKEALRLYPPAPMYAKDVINDDVIDGYHIEKDSVMMLLPYFTHRHPDFWEDPLRFEPNRHAPEAEKARHSQAYHPFASGQRVCLGNHFSLLETHIILAILAQRFDPQLLPDYQANFVMEGLLEISNGLPMILEKR</sequence>
<dbReference type="InterPro" id="IPR050196">
    <property type="entry name" value="Cytochrome_P450_Monoox"/>
</dbReference>
<dbReference type="Pfam" id="PF00067">
    <property type="entry name" value="p450"/>
    <property type="match status" value="1"/>
</dbReference>
<evidence type="ECO:0000256" key="2">
    <source>
        <dbReference type="ARBA" id="ARBA00022617"/>
    </source>
</evidence>
<evidence type="ECO:0000313" key="9">
    <source>
        <dbReference type="Proteomes" id="UP000594468"/>
    </source>
</evidence>
<evidence type="ECO:0000256" key="6">
    <source>
        <dbReference type="ARBA" id="ARBA00023033"/>
    </source>
</evidence>
<evidence type="ECO:0000256" key="5">
    <source>
        <dbReference type="ARBA" id="ARBA00023004"/>
    </source>
</evidence>
<dbReference type="InterPro" id="IPR002401">
    <property type="entry name" value="Cyt_P450_E_grp-I"/>
</dbReference>
<dbReference type="GO" id="GO:0020037">
    <property type="term" value="F:heme binding"/>
    <property type="evidence" value="ECO:0007669"/>
    <property type="project" value="InterPro"/>
</dbReference>
<evidence type="ECO:0000256" key="1">
    <source>
        <dbReference type="ARBA" id="ARBA00010617"/>
    </source>
</evidence>
<keyword evidence="5 7" id="KW-0408">Iron</keyword>
<dbReference type="GO" id="GO:0005506">
    <property type="term" value="F:iron ion binding"/>
    <property type="evidence" value="ECO:0007669"/>
    <property type="project" value="InterPro"/>
</dbReference>
<accession>A0A7S8IBK1</accession>
<organism evidence="8 9">
    <name type="scientific">Phototrophicus methaneseepsis</name>
    <dbReference type="NCBI Taxonomy" id="2710758"/>
    <lineage>
        <taxon>Bacteria</taxon>
        <taxon>Bacillati</taxon>
        <taxon>Chloroflexota</taxon>
        <taxon>Candidatus Thermofontia</taxon>
        <taxon>Phototrophicales</taxon>
        <taxon>Phototrophicaceae</taxon>
        <taxon>Phototrophicus</taxon>
    </lineage>
</organism>
<proteinExistence type="inferred from homology"/>
<comment type="cofactor">
    <cofactor evidence="7">
        <name>heme</name>
        <dbReference type="ChEBI" id="CHEBI:30413"/>
    </cofactor>
</comment>
<dbReference type="InterPro" id="IPR001128">
    <property type="entry name" value="Cyt_P450"/>
</dbReference>
<keyword evidence="2 7" id="KW-0349">Heme</keyword>
<reference evidence="8 9" key="1">
    <citation type="submission" date="2020-02" db="EMBL/GenBank/DDBJ databases">
        <authorList>
            <person name="Zheng R.K."/>
            <person name="Sun C.M."/>
        </authorList>
    </citation>
    <scope>NUCLEOTIDE SEQUENCE [LARGE SCALE GENOMIC DNA]</scope>
    <source>
        <strain evidence="9">rifampicinis</strain>
    </source>
</reference>
<dbReference type="PRINTS" id="PR00385">
    <property type="entry name" value="P450"/>
</dbReference>
<evidence type="ECO:0000256" key="3">
    <source>
        <dbReference type="ARBA" id="ARBA00022723"/>
    </source>
</evidence>
<dbReference type="SUPFAM" id="SSF48264">
    <property type="entry name" value="Cytochrome P450"/>
    <property type="match status" value="1"/>
</dbReference>
<feature type="binding site" description="axial binding residue" evidence="7">
    <location>
        <position position="404"/>
    </location>
    <ligand>
        <name>heme</name>
        <dbReference type="ChEBI" id="CHEBI:30413"/>
    </ligand>
    <ligandPart>
        <name>Fe</name>
        <dbReference type="ChEBI" id="CHEBI:18248"/>
    </ligandPart>
</feature>
<dbReference type="CDD" id="cd20620">
    <property type="entry name" value="CYP132-like"/>
    <property type="match status" value="1"/>
</dbReference>